<dbReference type="EMBL" id="JAKTTI010000022">
    <property type="protein sequence ID" value="MCH1626441.1"/>
    <property type="molecule type" value="Genomic_DNA"/>
</dbReference>
<organism evidence="2 3">
    <name type="scientific">Fredinandcohnia quinoae</name>
    <dbReference type="NCBI Taxonomy" id="2918902"/>
    <lineage>
        <taxon>Bacteria</taxon>
        <taxon>Bacillati</taxon>
        <taxon>Bacillota</taxon>
        <taxon>Bacilli</taxon>
        <taxon>Bacillales</taxon>
        <taxon>Bacillaceae</taxon>
        <taxon>Fredinandcohnia</taxon>
    </lineage>
</organism>
<dbReference type="SUPFAM" id="SSF55136">
    <property type="entry name" value="Probable bacterial effector-binding domain"/>
    <property type="match status" value="1"/>
</dbReference>
<protein>
    <submittedName>
        <fullName evidence="2">GyrI-like domain-containing protein</fullName>
    </submittedName>
</protein>
<sequence length="159" mass="18628">MSEQIMQDITVINEKELKLVGIRVVCPGDQYVLEIPRASKLLDERKNEIKHVINPTKQIGAFVAGDDCPEEEDGYWVCFEVKEYEEIPQGMVVLTVPPQKYAVLRHKGPNHKIREAYGQLHNWIEENGFTRERDKWHLELFHSWEDVMNIDVELLETIE</sequence>
<evidence type="ECO:0000313" key="3">
    <source>
        <dbReference type="Proteomes" id="UP001431131"/>
    </source>
</evidence>
<evidence type="ECO:0000313" key="2">
    <source>
        <dbReference type="EMBL" id="MCH1626441.1"/>
    </source>
</evidence>
<accession>A0AAW5EAJ5</accession>
<dbReference type="Gene3D" id="3.20.80.10">
    <property type="entry name" value="Regulatory factor, effector binding domain"/>
    <property type="match status" value="1"/>
</dbReference>
<dbReference type="InterPro" id="IPR011256">
    <property type="entry name" value="Reg_factor_effector_dom_sf"/>
</dbReference>
<reference evidence="2" key="1">
    <citation type="submission" date="2022-02" db="EMBL/GenBank/DDBJ databases">
        <title>Fredinandcohnia quinoae sp. nov. isolated from Chenopodium quinoa seeds.</title>
        <authorList>
            <person name="Saati-Santamaria Z."/>
            <person name="Flores-Felix J.D."/>
            <person name="Igual J.M."/>
            <person name="Velazquez E."/>
            <person name="Garcia-Fraile P."/>
            <person name="Martinez-Molina E."/>
        </authorList>
    </citation>
    <scope>NUCLEOTIDE SEQUENCE</scope>
    <source>
        <strain evidence="2">SECRCQ15</strain>
    </source>
</reference>
<dbReference type="AlphaFoldDB" id="A0AAW5EAJ5"/>
<gene>
    <name evidence="2" type="ORF">MJG50_13965</name>
</gene>
<dbReference type="InterPro" id="IPR010499">
    <property type="entry name" value="AraC_E-bd"/>
</dbReference>
<dbReference type="Pfam" id="PF06445">
    <property type="entry name" value="GyrI-like"/>
    <property type="match status" value="1"/>
</dbReference>
<dbReference type="SMART" id="SM00871">
    <property type="entry name" value="AraC_E_bind"/>
    <property type="match status" value="1"/>
</dbReference>
<keyword evidence="3" id="KW-1185">Reference proteome</keyword>
<comment type="caution">
    <text evidence="2">The sequence shown here is derived from an EMBL/GenBank/DDBJ whole genome shotgun (WGS) entry which is preliminary data.</text>
</comment>
<feature type="domain" description="AraC effector-binding" evidence="1">
    <location>
        <begin position="7"/>
        <end position="159"/>
    </location>
</feature>
<dbReference type="InterPro" id="IPR029442">
    <property type="entry name" value="GyrI-like"/>
</dbReference>
<dbReference type="Proteomes" id="UP001431131">
    <property type="component" value="Unassembled WGS sequence"/>
</dbReference>
<evidence type="ECO:0000259" key="1">
    <source>
        <dbReference type="SMART" id="SM00871"/>
    </source>
</evidence>
<dbReference type="RefSeq" id="WP_240256386.1">
    <property type="nucleotide sequence ID" value="NZ_JAKTTI010000022.1"/>
</dbReference>
<proteinExistence type="predicted"/>
<name>A0AAW5EAJ5_9BACI</name>